<dbReference type="PANTHER" id="PTHR19879">
    <property type="entry name" value="TRANSCRIPTION INITIATION FACTOR TFIID"/>
    <property type="match status" value="1"/>
</dbReference>
<gene>
    <name evidence="3" type="primary">HET-E1_11</name>
    <name evidence="3" type="ORF">A0H81_13233</name>
</gene>
<keyword evidence="4" id="KW-1185">Reference proteome</keyword>
<dbReference type="SUPFAM" id="SSF50969">
    <property type="entry name" value="YVTN repeat-like/Quinoprotein amine dehydrogenase"/>
    <property type="match status" value="1"/>
</dbReference>
<accession>A0A1C7LQ54</accession>
<name>A0A1C7LQ54_GRIFR</name>
<dbReference type="SUPFAM" id="SSF50998">
    <property type="entry name" value="Quinoprotein alcohol dehydrogenase-like"/>
    <property type="match status" value="1"/>
</dbReference>
<dbReference type="InterPro" id="IPR024977">
    <property type="entry name" value="Apc4-like_WD40_dom"/>
</dbReference>
<comment type="caution">
    <text evidence="3">The sequence shown here is derived from an EMBL/GenBank/DDBJ whole genome shotgun (WGS) entry which is preliminary data.</text>
</comment>
<organism evidence="3 4">
    <name type="scientific">Grifola frondosa</name>
    <name type="common">Maitake</name>
    <name type="synonym">Polyporus frondosus</name>
    <dbReference type="NCBI Taxonomy" id="5627"/>
    <lineage>
        <taxon>Eukaryota</taxon>
        <taxon>Fungi</taxon>
        <taxon>Dikarya</taxon>
        <taxon>Basidiomycota</taxon>
        <taxon>Agaricomycotina</taxon>
        <taxon>Agaricomycetes</taxon>
        <taxon>Polyporales</taxon>
        <taxon>Grifolaceae</taxon>
        <taxon>Grifola</taxon>
    </lineage>
</organism>
<evidence type="ECO:0000256" key="1">
    <source>
        <dbReference type="PROSITE-ProRule" id="PRU00221"/>
    </source>
</evidence>
<evidence type="ECO:0000313" key="4">
    <source>
        <dbReference type="Proteomes" id="UP000092993"/>
    </source>
</evidence>
<dbReference type="InterPro" id="IPR001680">
    <property type="entry name" value="WD40_rpt"/>
</dbReference>
<reference evidence="3 4" key="1">
    <citation type="submission" date="2016-03" db="EMBL/GenBank/DDBJ databases">
        <title>Whole genome sequencing of Grifola frondosa 9006-11.</title>
        <authorList>
            <person name="Min B."/>
            <person name="Park H."/>
            <person name="Kim J.-G."/>
            <person name="Cho H."/>
            <person name="Oh Y.-L."/>
            <person name="Kong W.-S."/>
            <person name="Choi I.-G."/>
        </authorList>
    </citation>
    <scope>NUCLEOTIDE SEQUENCE [LARGE SCALE GENOMIC DNA]</scope>
    <source>
        <strain evidence="3 4">9006-11</strain>
    </source>
</reference>
<dbReference type="EMBL" id="LUGG01000027">
    <property type="protein sequence ID" value="OBZ66770.1"/>
    <property type="molecule type" value="Genomic_DNA"/>
</dbReference>
<sequence length="938" mass="104892">MKKDAVLKPDSLGPNKTEDLITRSDGLFIWARLSLDFISKHRNPEKALDFVLSDVSSSTTSDRHDHRQLDILYGTVLHDACKDGVDPGRESQENTELILRVLGSAVVARVPLSFANLSCLIADGSFDATEIVWAIERLGSVLPTHGDSQIVRVIHPSFIDFLTTKKRAQTFFIDTSDFNLSMCRASLQLMHRELKHDICAIGDASLLNTEIPTTKRRTLYEKRPLLYSCQFWGDHLADSESIVDDVVALVELFFMQHLLQWFEVLSLADALECALPALAKIEASFNELSRALADERRMTTISLGCRDATRFLRYHYSIIRLSALHAYISALAFTPSKSWIAQQYIPKYLPPLRVTVGVDHFWSPQVLIFDRHEWQVLAARFSPDKRNIASIDDYGTIHVWNTDSGHIFLTMSYPYLYDGCNTGSLSFSPDGKHLVTEIRGYPTLVWSTETGDKYERQLQERSGGPVSWSLDGRFIVSVDGDGHGMVWSGTTFEIIEKAFESLKGHGRIHRVEFSSDSKWLATAASDGSTHIRDVQTWDEIHRTMDATYSEGGERDFVALAFSPDRRKLAWFPGDRDKVTIWDIERDTISHLPIRHPDDGSEGRSLVFSPDGSTLVVGCESGLLTVRDVATGTILHDLKGHGVRVNGVEFANMASNTMLLSYSNDRTVRLWDVGTVNLSTGSSDEGPMSVHCSISADGRSLAAWDDDGPCFIWDTRTGTKLQLPYVSDGTRVNLAVFSPDRRRLAILDVNEELLFLWDVENRTALPCSIPADEVKAWAAAAICNLSVKVEPSLMSFSPDGPQQTHSSDMSQLVAIWTEAYDDGWIYAGTDSSRMRLCYLPALHRTSYEPFFPRKCMTGAGTHVATICIAAHFRLTILDLEGLLRMVPQSYRFLGEHAVNLPQLYSSMSDDATSALGKSCEDAGSHRPYLGMKYDFHGRE</sequence>
<evidence type="ECO:0000259" key="2">
    <source>
        <dbReference type="Pfam" id="PF12894"/>
    </source>
</evidence>
<dbReference type="InterPro" id="IPR011044">
    <property type="entry name" value="Quino_amine_DH_bsu"/>
</dbReference>
<protein>
    <submittedName>
        <fullName evidence="3">Vegetative incompatibility protein HET-E-1</fullName>
    </submittedName>
</protein>
<dbReference type="Gene3D" id="2.130.10.10">
    <property type="entry name" value="YVTN repeat-like/Quinoprotein amine dehydrogenase"/>
    <property type="match status" value="3"/>
</dbReference>
<dbReference type="SMART" id="SM00320">
    <property type="entry name" value="WD40"/>
    <property type="match status" value="6"/>
</dbReference>
<dbReference type="OrthoDB" id="2658414at2759"/>
<dbReference type="PROSITE" id="PS50294">
    <property type="entry name" value="WD_REPEATS_REGION"/>
    <property type="match status" value="1"/>
</dbReference>
<evidence type="ECO:0000313" key="3">
    <source>
        <dbReference type="EMBL" id="OBZ66770.1"/>
    </source>
</evidence>
<feature type="domain" description="Anaphase-promoting complex subunit 4-like WD40" evidence="2">
    <location>
        <begin position="580"/>
        <end position="647"/>
    </location>
</feature>
<dbReference type="Proteomes" id="UP000092993">
    <property type="component" value="Unassembled WGS sequence"/>
</dbReference>
<keyword evidence="1" id="KW-0853">WD repeat</keyword>
<dbReference type="OMA" id="ADERRMT"/>
<dbReference type="PROSITE" id="PS50082">
    <property type="entry name" value="WD_REPEATS_2"/>
    <property type="match status" value="2"/>
</dbReference>
<dbReference type="STRING" id="5627.A0A1C7LQ54"/>
<dbReference type="Pfam" id="PF00400">
    <property type="entry name" value="WD40"/>
    <property type="match status" value="2"/>
</dbReference>
<dbReference type="Pfam" id="PF12894">
    <property type="entry name" value="ANAPC4_WD40"/>
    <property type="match status" value="1"/>
</dbReference>
<dbReference type="InterPro" id="IPR011047">
    <property type="entry name" value="Quinoprotein_ADH-like_sf"/>
</dbReference>
<dbReference type="InterPro" id="IPR015943">
    <property type="entry name" value="WD40/YVTN_repeat-like_dom_sf"/>
</dbReference>
<dbReference type="PANTHER" id="PTHR19879:SF9">
    <property type="entry name" value="TRANSCRIPTION INITIATION FACTOR TFIID SUBUNIT 5"/>
    <property type="match status" value="1"/>
</dbReference>
<feature type="repeat" description="WD" evidence="1">
    <location>
        <begin position="369"/>
        <end position="410"/>
    </location>
</feature>
<feature type="repeat" description="WD" evidence="1">
    <location>
        <begin position="637"/>
        <end position="672"/>
    </location>
</feature>
<dbReference type="AlphaFoldDB" id="A0A1C7LQ54"/>
<proteinExistence type="predicted"/>